<keyword evidence="17" id="KW-1185">Reference proteome</keyword>
<dbReference type="PROSITE" id="PS50929">
    <property type="entry name" value="ABC_TM1F"/>
    <property type="match status" value="2"/>
</dbReference>
<dbReference type="InterPro" id="IPR003593">
    <property type="entry name" value="AAA+_ATPase"/>
</dbReference>
<comment type="similarity">
    <text evidence="2">Belongs to the ABC transporter superfamily. ABCC family. Conjugate transporter (TC 3.A.1.208) subfamily.</text>
</comment>
<dbReference type="InterPro" id="IPR036640">
    <property type="entry name" value="ABC1_TM_sf"/>
</dbReference>
<accession>A0A7I8I9C4</accession>
<dbReference type="Pfam" id="PF00664">
    <property type="entry name" value="ABC_membrane"/>
    <property type="match status" value="2"/>
</dbReference>
<dbReference type="InterPro" id="IPR011527">
    <property type="entry name" value="ABC1_TM_dom"/>
</dbReference>
<feature type="domain" description="ABC transporter" evidence="14">
    <location>
        <begin position="362"/>
        <end position="581"/>
    </location>
</feature>
<dbReference type="FunFam" id="1.20.1560.10:FF:000003">
    <property type="entry name" value="ABC transporter C family member 10"/>
    <property type="match status" value="1"/>
</dbReference>
<evidence type="ECO:0000256" key="13">
    <source>
        <dbReference type="SAM" id="Phobius"/>
    </source>
</evidence>
<dbReference type="CDD" id="cd18580">
    <property type="entry name" value="ABC_6TM_ABCC_D2"/>
    <property type="match status" value="1"/>
</dbReference>
<dbReference type="CDD" id="cd03244">
    <property type="entry name" value="ABCC_MRP_domain2"/>
    <property type="match status" value="1"/>
</dbReference>
<evidence type="ECO:0000259" key="14">
    <source>
        <dbReference type="PROSITE" id="PS50893"/>
    </source>
</evidence>
<dbReference type="Gene3D" id="3.40.50.300">
    <property type="entry name" value="P-loop containing nucleotide triphosphate hydrolases"/>
    <property type="match status" value="2"/>
</dbReference>
<dbReference type="CDD" id="cd03250">
    <property type="entry name" value="ABCC_MRP_domain1"/>
    <property type="match status" value="1"/>
</dbReference>
<dbReference type="FunFam" id="1.20.1560.10:FF:000002">
    <property type="entry name" value="ABC transporter C family member 5"/>
    <property type="match status" value="1"/>
</dbReference>
<dbReference type="FunFam" id="3.40.50.300:FF:000169">
    <property type="entry name" value="ABC transporter C family member 3"/>
    <property type="match status" value="1"/>
</dbReference>
<dbReference type="PANTHER" id="PTHR24223">
    <property type="entry name" value="ATP-BINDING CASSETTE SUB-FAMILY C"/>
    <property type="match status" value="1"/>
</dbReference>
<feature type="transmembrane region" description="Helical" evidence="13">
    <location>
        <begin position="838"/>
        <end position="858"/>
    </location>
</feature>
<evidence type="ECO:0000256" key="4">
    <source>
        <dbReference type="ARBA" id="ARBA00022692"/>
    </source>
</evidence>
<feature type="transmembrane region" description="Helical" evidence="13">
    <location>
        <begin position="205"/>
        <end position="223"/>
    </location>
</feature>
<evidence type="ECO:0000313" key="16">
    <source>
        <dbReference type="EMBL" id="CAA2614497.1"/>
    </source>
</evidence>
<evidence type="ECO:0000259" key="15">
    <source>
        <dbReference type="PROSITE" id="PS50929"/>
    </source>
</evidence>
<feature type="domain" description="ABC transmembrane type-1" evidence="15">
    <location>
        <begin position="684"/>
        <end position="826"/>
    </location>
</feature>
<dbReference type="EMBL" id="LR743588">
    <property type="protein sequence ID" value="CAA2614497.1"/>
    <property type="molecule type" value="Genomic_DNA"/>
</dbReference>
<dbReference type="EMBL" id="CACRZD030000001">
    <property type="protein sequence ID" value="CAA6654287.1"/>
    <property type="molecule type" value="Genomic_DNA"/>
</dbReference>
<keyword evidence="6" id="KW-0547">Nucleotide-binding</keyword>
<feature type="domain" description="ABC transmembrane type-1" evidence="15">
    <location>
        <begin position="64"/>
        <end position="345"/>
    </location>
</feature>
<keyword evidence="4 13" id="KW-0812">Transmembrane</keyword>
<feature type="transmembrane region" description="Helical" evidence="13">
    <location>
        <begin position="679"/>
        <end position="698"/>
    </location>
</feature>
<dbReference type="Pfam" id="PF00005">
    <property type="entry name" value="ABC_tran"/>
    <property type="match status" value="2"/>
</dbReference>
<keyword evidence="10 13" id="KW-0472">Membrane</keyword>
<comment type="subcellular location">
    <subcellularLocation>
        <location evidence="1">Membrane</location>
        <topology evidence="1">Multi-pass membrane protein</topology>
    </subcellularLocation>
</comment>
<protein>
    <submittedName>
        <fullName evidence="16">Uncharacterized protein</fullName>
    </submittedName>
</protein>
<feature type="transmembrane region" description="Helical" evidence="13">
    <location>
        <begin position="870"/>
        <end position="888"/>
    </location>
</feature>
<organism evidence="16">
    <name type="scientific">Spirodela intermedia</name>
    <name type="common">Intermediate duckweed</name>
    <dbReference type="NCBI Taxonomy" id="51605"/>
    <lineage>
        <taxon>Eukaryota</taxon>
        <taxon>Viridiplantae</taxon>
        <taxon>Streptophyta</taxon>
        <taxon>Embryophyta</taxon>
        <taxon>Tracheophyta</taxon>
        <taxon>Spermatophyta</taxon>
        <taxon>Magnoliopsida</taxon>
        <taxon>Liliopsida</taxon>
        <taxon>Araceae</taxon>
        <taxon>Lemnoideae</taxon>
        <taxon>Spirodela</taxon>
    </lineage>
</organism>
<feature type="transmembrane region" description="Helical" evidence="13">
    <location>
        <begin position="63"/>
        <end position="88"/>
    </location>
</feature>
<feature type="domain" description="ABC transporter" evidence="14">
    <location>
        <begin position="929"/>
        <end position="1161"/>
    </location>
</feature>
<keyword evidence="5" id="KW-0677">Repeat</keyword>
<dbReference type="SMART" id="SM00382">
    <property type="entry name" value="AAA"/>
    <property type="match status" value="2"/>
</dbReference>
<dbReference type="PANTHER" id="PTHR24223:SF362">
    <property type="entry name" value="ABC TRANSPORTER C FAMILY MEMBER 4"/>
    <property type="match status" value="1"/>
</dbReference>
<evidence type="ECO:0000256" key="10">
    <source>
        <dbReference type="ARBA" id="ARBA00023136"/>
    </source>
</evidence>
<feature type="transmembrane region" description="Helical" evidence="13">
    <location>
        <begin position="631"/>
        <end position="659"/>
    </location>
</feature>
<evidence type="ECO:0000313" key="17">
    <source>
        <dbReference type="Proteomes" id="UP001189122"/>
    </source>
</evidence>
<dbReference type="GO" id="GO:0140359">
    <property type="term" value="F:ABC-type transporter activity"/>
    <property type="evidence" value="ECO:0007669"/>
    <property type="project" value="InterPro"/>
</dbReference>
<keyword evidence="3" id="KW-0813">Transport</keyword>
<dbReference type="FunFam" id="3.40.50.300:FF:000973">
    <property type="entry name" value="Multidrug resistance-associated protein 4"/>
    <property type="match status" value="1"/>
</dbReference>
<dbReference type="GO" id="GO:0005524">
    <property type="term" value="F:ATP binding"/>
    <property type="evidence" value="ECO:0007669"/>
    <property type="project" value="UniProtKB-KW"/>
</dbReference>
<feature type="transmembrane region" description="Helical" evidence="13">
    <location>
        <begin position="299"/>
        <end position="317"/>
    </location>
</feature>
<dbReference type="GO" id="GO:0016887">
    <property type="term" value="F:ATP hydrolysis activity"/>
    <property type="evidence" value="ECO:0007669"/>
    <property type="project" value="InterPro"/>
</dbReference>
<evidence type="ECO:0000256" key="5">
    <source>
        <dbReference type="ARBA" id="ARBA00022737"/>
    </source>
</evidence>
<dbReference type="InterPro" id="IPR044726">
    <property type="entry name" value="ABCC_6TM_D2"/>
</dbReference>
<dbReference type="SUPFAM" id="SSF52540">
    <property type="entry name" value="P-loop containing nucleoside triphosphate hydrolases"/>
    <property type="match status" value="2"/>
</dbReference>
<reference evidence="16 17" key="1">
    <citation type="submission" date="2019-12" db="EMBL/GenBank/DDBJ databases">
        <authorList>
            <person name="Scholz U."/>
            <person name="Mascher M."/>
            <person name="Fiebig A."/>
        </authorList>
    </citation>
    <scope>NUCLEOTIDE SEQUENCE</scope>
</reference>
<evidence type="ECO:0000256" key="7">
    <source>
        <dbReference type="ARBA" id="ARBA00022840"/>
    </source>
</evidence>
<dbReference type="Proteomes" id="UP001189122">
    <property type="component" value="Unassembled WGS sequence"/>
</dbReference>
<dbReference type="CDD" id="cd18579">
    <property type="entry name" value="ABC_6TM_ABCC_D1"/>
    <property type="match status" value="1"/>
</dbReference>
<proteinExistence type="inferred from homology"/>
<sequence>MWMNPLLNKGYRSPLKLPDVPALAPEHRAERMYELFRSNWPIPALRSNHPVRTALLRCFWPNLLLTAALSLIRLSVMYVGPLLINRFVDFASGKNRRSPFEGLYLCGILLAAKTVEVICSHQYNFQSQKLGMLIRSTLITSLYRKGLRLSCSARQSHGVGQIVNYMAVDAQQLSDMMLQLHYLWLMPLQVGTAMALLYFSLGIAMLTAAVSIAAILAFVVMGARRNNRYQFSLMTMRDKRMKATNEMLNYMRVIKFQAWEEHFNKRILKLREGEFAWLSKFFYSVSGNIIALWSAPVLVAVITFATCLLAGVELDAGKVFTATSFFKILQEPLRNFPQALIQSSQAVISLERLDGYMTSRELEEGAVEKAAGGCDDDVALEPTEGSGGYLRNVNVEIKKGSLAAVVGTVGSGKSSFLSCVLGEMHRISGKVRVCGTTAYVAQTSWIQNGTIQENILFGAAMEPGRYQEVLRVCYGDRERGINLSGGQKQRIQLARAIYQDCDVYLLDDVFSAVDAQTGSFIFKECVRGALKGKTVVLVTHQVDFLHNVDLILRPMTIPWNSSSRAPPPPPTTTYSRTQQRSPTRSRTTPKPRTALQTTSRGKGTAKLIEAEQRETGHIGWRVYKMYATEAWGWWGVFAVVVTSVVWQLSLMASDYWLAFETSGENGSLSTPLCSSRSTLSFPTFIVASLGLATAQIFFQQIINSILHAPMSFFDTTPSGRILSRASSDQTNIDLFLPFFVGIVVAMFMTVLSILVITCQVAWPTIIIIIPLAALNFWFRGYYLATSRELTRLDSITKAPVIHHFSESVSGVTTIRCFRKEESFCKENVDRWLGFRLELIGSLILCFSALFMVVLPSSIVKPEYVGLSLSYGLSLNTTLFFAIWISCLVENRMVSVERIKQFTNIPSEAAWKIKGCLPSASWPTKGNIDIRDLKVKYRPNTPIVLKGITLRINGGEKIGIVGRTGSGKSTLIQALFRVVEPTEGMIVIDGIDISMLGLHDLRSRFGIIPQEPVLFEGTVRSNIDPTGVYSDDEIWKSLDRCQLKEVVAGKPEKLDSMVVDSGDNWSVGQRQLLCLGRVMLKHSRILFMDEATASVDSQTDAVIQRIIREDFASCTIISIAHRIPTVMDCDRVLVVDAGFAAEFDKPSNLIERPSLFGALVQEYANRSSDL</sequence>
<evidence type="ECO:0000256" key="12">
    <source>
        <dbReference type="SAM" id="MobiDB-lite"/>
    </source>
</evidence>
<dbReference type="InterPro" id="IPR044746">
    <property type="entry name" value="ABCC_6TM_D1"/>
</dbReference>
<feature type="compositionally biased region" description="Low complexity" evidence="12">
    <location>
        <begin position="572"/>
        <end position="593"/>
    </location>
</feature>
<feature type="region of interest" description="Disordered" evidence="12">
    <location>
        <begin position="559"/>
        <end position="604"/>
    </location>
</feature>
<keyword evidence="7" id="KW-0067">ATP-binding</keyword>
<evidence type="ECO:0000256" key="2">
    <source>
        <dbReference type="ARBA" id="ARBA00009726"/>
    </source>
</evidence>
<dbReference type="PROSITE" id="PS00211">
    <property type="entry name" value="ABC_TRANSPORTER_1"/>
    <property type="match status" value="1"/>
</dbReference>
<evidence type="ECO:0000256" key="11">
    <source>
        <dbReference type="ARBA" id="ARBA00057614"/>
    </source>
</evidence>
<dbReference type="InterPro" id="IPR003439">
    <property type="entry name" value="ABC_transporter-like_ATP-bd"/>
</dbReference>
<comment type="function">
    <text evidence="11">ABC transporter that may affect phytic acid transport and compartmentalization. May function directly or indirectly in removing phytic acid from the cytosol or in vesicle trafficking. Required for phytic acid accumulation in developing seeds. Phytic acid is the primary storage form of phosphorus in cereal grains and other plant seeds.</text>
</comment>
<evidence type="ECO:0000256" key="8">
    <source>
        <dbReference type="ARBA" id="ARBA00022967"/>
    </source>
</evidence>
<evidence type="ECO:0000256" key="1">
    <source>
        <dbReference type="ARBA" id="ARBA00004141"/>
    </source>
</evidence>
<dbReference type="InterPro" id="IPR050173">
    <property type="entry name" value="ABC_transporter_C-like"/>
</dbReference>
<dbReference type="GO" id="GO:0016020">
    <property type="term" value="C:membrane"/>
    <property type="evidence" value="ECO:0007669"/>
    <property type="project" value="UniProtKB-SubCell"/>
</dbReference>
<feature type="transmembrane region" description="Helical" evidence="13">
    <location>
        <begin position="760"/>
        <end position="778"/>
    </location>
</feature>
<evidence type="ECO:0000256" key="6">
    <source>
        <dbReference type="ARBA" id="ARBA00022741"/>
    </source>
</evidence>
<dbReference type="SUPFAM" id="SSF90123">
    <property type="entry name" value="ABC transporter transmembrane region"/>
    <property type="match status" value="2"/>
</dbReference>
<evidence type="ECO:0000256" key="3">
    <source>
        <dbReference type="ARBA" id="ARBA00022448"/>
    </source>
</evidence>
<feature type="transmembrane region" description="Helical" evidence="13">
    <location>
        <begin position="734"/>
        <end position="754"/>
    </location>
</feature>
<dbReference type="InterPro" id="IPR017871">
    <property type="entry name" value="ABC_transporter-like_CS"/>
</dbReference>
<evidence type="ECO:0000256" key="9">
    <source>
        <dbReference type="ARBA" id="ARBA00022989"/>
    </source>
</evidence>
<gene>
    <name evidence="16" type="ORF">SI7747_01000877</name>
</gene>
<dbReference type="PROSITE" id="PS50893">
    <property type="entry name" value="ABC_TRANSPORTER_2"/>
    <property type="match status" value="2"/>
</dbReference>
<dbReference type="InterPro" id="IPR027417">
    <property type="entry name" value="P-loop_NTPase"/>
</dbReference>
<keyword evidence="8" id="KW-1278">Translocase</keyword>
<name>A0A7I8I9C4_SPIIN</name>
<keyword evidence="9 13" id="KW-1133">Transmembrane helix</keyword>
<dbReference type="AlphaFoldDB" id="A0A7I8I9C4"/>
<dbReference type="Gene3D" id="1.20.1560.10">
    <property type="entry name" value="ABC transporter type 1, transmembrane domain"/>
    <property type="match status" value="2"/>
</dbReference>